<keyword evidence="3" id="KW-1185">Reference proteome</keyword>
<protein>
    <submittedName>
        <fullName evidence="2">Uncharacterized protein</fullName>
    </submittedName>
</protein>
<gene>
    <name evidence="2" type="ORF">HMPREF1318_2397</name>
</gene>
<proteinExistence type="predicted"/>
<feature type="region of interest" description="Disordered" evidence="1">
    <location>
        <begin position="1"/>
        <end position="47"/>
    </location>
</feature>
<evidence type="ECO:0000256" key="1">
    <source>
        <dbReference type="SAM" id="MobiDB-lite"/>
    </source>
</evidence>
<organism evidence="2 3">
    <name type="scientific">Actinomyces massiliensis F0489</name>
    <dbReference type="NCBI Taxonomy" id="1125718"/>
    <lineage>
        <taxon>Bacteria</taxon>
        <taxon>Bacillati</taxon>
        <taxon>Actinomycetota</taxon>
        <taxon>Actinomycetes</taxon>
        <taxon>Actinomycetales</taxon>
        <taxon>Actinomycetaceae</taxon>
        <taxon>Actinomyces</taxon>
    </lineage>
</organism>
<accession>J0X0H6</accession>
<evidence type="ECO:0000313" key="3">
    <source>
        <dbReference type="Proteomes" id="UP000002941"/>
    </source>
</evidence>
<reference evidence="2 3" key="1">
    <citation type="submission" date="2012-05" db="EMBL/GenBank/DDBJ databases">
        <authorList>
            <person name="Harkins D.M."/>
            <person name="Madupu R."/>
            <person name="Durkin A.S."/>
            <person name="Torralba M."/>
            <person name="Methe B."/>
            <person name="Sutton G.G."/>
            <person name="Nelson K.E."/>
        </authorList>
    </citation>
    <scope>NUCLEOTIDE SEQUENCE [LARGE SCALE GENOMIC DNA]</scope>
    <source>
        <strain evidence="2 3">F0489</strain>
    </source>
</reference>
<evidence type="ECO:0000313" key="2">
    <source>
        <dbReference type="EMBL" id="EJF42086.1"/>
    </source>
</evidence>
<sequence>MTRAIPVPSSTPEADAGPRAPAGEPGVAEASGSKEDALGEELIVICS</sequence>
<dbReference type="AlphaFoldDB" id="J0X0H6"/>
<name>J0X0H6_9ACTO</name>
<dbReference type="Proteomes" id="UP000002941">
    <property type="component" value="Unassembled WGS sequence"/>
</dbReference>
<comment type="caution">
    <text evidence="2">The sequence shown here is derived from an EMBL/GenBank/DDBJ whole genome shotgun (WGS) entry which is preliminary data.</text>
</comment>
<dbReference type="EMBL" id="AKFT01000149">
    <property type="protein sequence ID" value="EJF42086.1"/>
    <property type="molecule type" value="Genomic_DNA"/>
</dbReference>